<name>A0A7S9LT28_9RHOB</name>
<dbReference type="Proteomes" id="UP000594800">
    <property type="component" value="Chromosome"/>
</dbReference>
<proteinExistence type="predicted"/>
<dbReference type="Gene3D" id="2.30.130.30">
    <property type="entry name" value="Hypothetical protein"/>
    <property type="match status" value="1"/>
</dbReference>
<feature type="region of interest" description="Disordered" evidence="1">
    <location>
        <begin position="155"/>
        <end position="176"/>
    </location>
</feature>
<evidence type="ECO:0000313" key="3">
    <source>
        <dbReference type="Proteomes" id="UP000594800"/>
    </source>
</evidence>
<keyword evidence="3" id="KW-1185">Reference proteome</keyword>
<dbReference type="EMBL" id="CP064942">
    <property type="protein sequence ID" value="QPH54210.1"/>
    <property type="molecule type" value="Genomic_DNA"/>
</dbReference>
<accession>A0A7S9LT28</accession>
<dbReference type="InterPro" id="IPR015947">
    <property type="entry name" value="PUA-like_sf"/>
</dbReference>
<gene>
    <name evidence="2" type="ORF">I0K15_00075</name>
</gene>
<evidence type="ECO:0000256" key="1">
    <source>
        <dbReference type="SAM" id="MobiDB-lite"/>
    </source>
</evidence>
<evidence type="ECO:0000313" key="2">
    <source>
        <dbReference type="EMBL" id="QPH54210.1"/>
    </source>
</evidence>
<dbReference type="RefSeq" id="WP_196103419.1">
    <property type="nucleotide sequence ID" value="NZ_CP064942.1"/>
</dbReference>
<feature type="compositionally biased region" description="Basic and acidic residues" evidence="1">
    <location>
        <begin position="167"/>
        <end position="176"/>
    </location>
</feature>
<protein>
    <recommendedName>
        <fullName evidence="4">ASCH domain-containing protein</fullName>
    </recommendedName>
</protein>
<sequence length="176" mass="19404">MSGLPPLALSVRQPWAWAIIHGGKVIENRSLGAIKSGNMDCRRICIHAATGLKRSEYDWGLWRLHRHGVTAPRPEDLPRGAIIGTVDVVDIISESDSEWFGGPWGLVLENPAPVEPIPAVGELGYFAWERSGELAAPLPWMFGYDRPNGDSRTLSLFDDLPPSFAEAPERPGRKRS</sequence>
<dbReference type="SUPFAM" id="SSF88697">
    <property type="entry name" value="PUA domain-like"/>
    <property type="match status" value="1"/>
</dbReference>
<dbReference type="AlphaFoldDB" id="A0A7S9LT28"/>
<reference evidence="2 3" key="1">
    <citation type="submission" date="2020-11" db="EMBL/GenBank/DDBJ databases">
        <title>Description of Pontivivens ytuae sp. nov. isolated from deep sea sediment of Mariana Trench.</title>
        <authorList>
            <person name="Wang Z."/>
            <person name="Sun Q.-L."/>
            <person name="Xu X.-D."/>
            <person name="Tang Y.-Z."/>
            <person name="Zhang J."/>
        </authorList>
    </citation>
    <scope>NUCLEOTIDE SEQUENCE [LARGE SCALE GENOMIC DNA]</scope>
    <source>
        <strain evidence="2 3">MT2928</strain>
    </source>
</reference>
<dbReference type="KEGG" id="poz:I0K15_00075"/>
<organism evidence="2 3">
    <name type="scientific">Pontivivens ytuae</name>
    <dbReference type="NCBI Taxonomy" id="2789856"/>
    <lineage>
        <taxon>Bacteria</taxon>
        <taxon>Pseudomonadati</taxon>
        <taxon>Pseudomonadota</taxon>
        <taxon>Alphaproteobacteria</taxon>
        <taxon>Rhodobacterales</taxon>
        <taxon>Paracoccaceae</taxon>
        <taxon>Pontivivens</taxon>
    </lineage>
</organism>
<evidence type="ECO:0008006" key="4">
    <source>
        <dbReference type="Google" id="ProtNLM"/>
    </source>
</evidence>